<evidence type="ECO:0000313" key="2">
    <source>
        <dbReference type="EMBL" id="TXR51364.1"/>
    </source>
</evidence>
<feature type="signal peptide" evidence="1">
    <location>
        <begin position="1"/>
        <end position="21"/>
    </location>
</feature>
<dbReference type="EMBL" id="VKAD01000003">
    <property type="protein sequence ID" value="TXR51364.1"/>
    <property type="molecule type" value="Genomic_DNA"/>
</dbReference>
<dbReference type="Pfam" id="PF11249">
    <property type="entry name" value="DUF3047"/>
    <property type="match status" value="1"/>
</dbReference>
<gene>
    <name evidence="2" type="ORF">FME95_12605</name>
</gene>
<name>A0A5C8Z237_9GAMM</name>
<dbReference type="InterPro" id="IPR021409">
    <property type="entry name" value="DUF3047"/>
</dbReference>
<protein>
    <submittedName>
        <fullName evidence="2">DUF3047 domain-containing protein</fullName>
    </submittedName>
</protein>
<organism evidence="2 3">
    <name type="scientific">Reinekea thalattae</name>
    <dbReference type="NCBI Taxonomy" id="2593301"/>
    <lineage>
        <taxon>Bacteria</taxon>
        <taxon>Pseudomonadati</taxon>
        <taxon>Pseudomonadota</taxon>
        <taxon>Gammaproteobacteria</taxon>
        <taxon>Oceanospirillales</taxon>
        <taxon>Saccharospirillaceae</taxon>
        <taxon>Reinekea</taxon>
    </lineage>
</organism>
<evidence type="ECO:0000313" key="3">
    <source>
        <dbReference type="Proteomes" id="UP000321764"/>
    </source>
</evidence>
<proteinExistence type="predicted"/>
<dbReference type="Proteomes" id="UP000321764">
    <property type="component" value="Unassembled WGS sequence"/>
</dbReference>
<dbReference type="OrthoDB" id="9775969at2"/>
<keyword evidence="1" id="KW-0732">Signal</keyword>
<feature type="chain" id="PRO_5022834009" evidence="1">
    <location>
        <begin position="22"/>
        <end position="223"/>
    </location>
</feature>
<accession>A0A5C8Z237</accession>
<comment type="caution">
    <text evidence="2">The sequence shown here is derived from an EMBL/GenBank/DDBJ whole genome shotgun (WGS) entry which is preliminary data.</text>
</comment>
<sequence length="223" mass="25035">MKRSKLILLALAFSLSFNATGQNLTDFANAKPEQWQTKSFVGETQYSLTNLDGVTRLKAEAEASASGIILEQQIDLQETPYMSWQWRVDTPLESLDEQSKTGDDFAARVYVVIDGGLVFWNTKALTYLWSSNDNSTGQSWDNAFAGDAVRMLALQDANANKQQWYQEKRNVYEDLIAQFGDQGSERKNLQKYRYIDAVVIMTDTDNAGGNATAYYGDIVFSAQ</sequence>
<dbReference type="RefSeq" id="WP_147714859.1">
    <property type="nucleotide sequence ID" value="NZ_VKAD01000003.1"/>
</dbReference>
<keyword evidence="3" id="KW-1185">Reference proteome</keyword>
<reference evidence="2 3" key="1">
    <citation type="submission" date="2019-07" db="EMBL/GenBank/DDBJ databases">
        <title>Reinekea sp. strain SSH23 genome sequencing and assembly.</title>
        <authorList>
            <person name="Kim I."/>
        </authorList>
    </citation>
    <scope>NUCLEOTIDE SEQUENCE [LARGE SCALE GENOMIC DNA]</scope>
    <source>
        <strain evidence="2 3">SSH23</strain>
    </source>
</reference>
<dbReference type="AlphaFoldDB" id="A0A5C8Z237"/>
<evidence type="ECO:0000256" key="1">
    <source>
        <dbReference type="SAM" id="SignalP"/>
    </source>
</evidence>